<dbReference type="AlphaFoldDB" id="E5R2S5"/>
<dbReference type="Pfam" id="PF17046">
    <property type="entry name" value="Ses_B"/>
    <property type="match status" value="1"/>
</dbReference>
<evidence type="ECO:0000259" key="3">
    <source>
        <dbReference type="Pfam" id="PF17046"/>
    </source>
</evidence>
<dbReference type="STRING" id="535722.E5R2S5"/>
<dbReference type="InterPro" id="IPR053137">
    <property type="entry name" value="NLR-like"/>
</dbReference>
<evidence type="ECO:0000313" key="4">
    <source>
        <dbReference type="EMBL" id="EFQ97059.1"/>
    </source>
</evidence>
<dbReference type="Gene3D" id="3.40.50.300">
    <property type="entry name" value="P-loop containing nucleotide triphosphate hydrolases"/>
    <property type="match status" value="1"/>
</dbReference>
<dbReference type="GO" id="GO:0043531">
    <property type="term" value="F:ADP binding"/>
    <property type="evidence" value="ECO:0007669"/>
    <property type="project" value="InterPro"/>
</dbReference>
<dbReference type="EMBL" id="DS989822">
    <property type="protein sequence ID" value="EFQ97059.1"/>
    <property type="molecule type" value="Genomic_DNA"/>
</dbReference>
<dbReference type="SUPFAM" id="SSF48452">
    <property type="entry name" value="TPR-like"/>
    <property type="match status" value="1"/>
</dbReference>
<dbReference type="PANTHER" id="PTHR46082">
    <property type="entry name" value="ATP/GTP-BINDING PROTEIN-RELATED"/>
    <property type="match status" value="1"/>
</dbReference>
<dbReference type="RefSeq" id="XP_003176011.1">
    <property type="nucleotide sequence ID" value="XM_003175963.1"/>
</dbReference>
<feature type="domain" description="Fungal death-pathway protein SesB" evidence="3">
    <location>
        <begin position="2"/>
        <end position="29"/>
    </location>
</feature>
<gene>
    <name evidence="4" type="ORF">MGYG_00103</name>
</gene>
<feature type="region of interest" description="Disordered" evidence="1">
    <location>
        <begin position="544"/>
        <end position="565"/>
    </location>
</feature>
<dbReference type="Pfam" id="PF13374">
    <property type="entry name" value="TPR_10"/>
    <property type="match status" value="1"/>
</dbReference>
<protein>
    <submittedName>
        <fullName evidence="4">Uncharacterized protein</fullName>
    </submittedName>
</protein>
<dbReference type="PANTHER" id="PTHR46082:SF6">
    <property type="entry name" value="AAA+ ATPASE DOMAIN-CONTAINING PROTEIN-RELATED"/>
    <property type="match status" value="1"/>
</dbReference>
<evidence type="ECO:0000313" key="5">
    <source>
        <dbReference type="Proteomes" id="UP000002669"/>
    </source>
</evidence>
<evidence type="ECO:0000259" key="2">
    <source>
        <dbReference type="Pfam" id="PF00931"/>
    </source>
</evidence>
<dbReference type="InterPro" id="IPR002182">
    <property type="entry name" value="NB-ARC"/>
</dbReference>
<dbReference type="InParanoid" id="E5R2S5"/>
<evidence type="ECO:0000256" key="1">
    <source>
        <dbReference type="SAM" id="MobiDB-lite"/>
    </source>
</evidence>
<dbReference type="InterPro" id="IPR031469">
    <property type="entry name" value="SesB_dom"/>
</dbReference>
<keyword evidence="5" id="KW-1185">Reference proteome</keyword>
<dbReference type="GeneID" id="10031322"/>
<dbReference type="Gene3D" id="1.25.40.10">
    <property type="entry name" value="Tetratricopeptide repeat domain"/>
    <property type="match status" value="1"/>
</dbReference>
<name>E5R2S5_ARTGP</name>
<dbReference type="InterPro" id="IPR011990">
    <property type="entry name" value="TPR-like_helical_dom_sf"/>
</dbReference>
<proteinExistence type="predicted"/>
<feature type="region of interest" description="Disordered" evidence="1">
    <location>
        <begin position="27"/>
        <end position="65"/>
    </location>
</feature>
<reference evidence="5" key="1">
    <citation type="journal article" date="2012" name="MBio">
        <title>Comparative genome analysis of Trichophyton rubrum and related dermatophytes reveals candidate genes involved in infection.</title>
        <authorList>
            <person name="Martinez D.A."/>
            <person name="Oliver B.G."/>
            <person name="Graeser Y."/>
            <person name="Goldberg J.M."/>
            <person name="Li W."/>
            <person name="Martinez-Rossi N.M."/>
            <person name="Monod M."/>
            <person name="Shelest E."/>
            <person name="Barton R.C."/>
            <person name="Birch E."/>
            <person name="Brakhage A.A."/>
            <person name="Chen Z."/>
            <person name="Gurr S.J."/>
            <person name="Heiman D."/>
            <person name="Heitman J."/>
            <person name="Kosti I."/>
            <person name="Rossi A."/>
            <person name="Saif S."/>
            <person name="Samalova M."/>
            <person name="Saunders C.W."/>
            <person name="Shea T."/>
            <person name="Summerbell R.C."/>
            <person name="Xu J."/>
            <person name="Young S."/>
            <person name="Zeng Q."/>
            <person name="Birren B.W."/>
            <person name="Cuomo C.A."/>
            <person name="White T.C."/>
        </authorList>
    </citation>
    <scope>NUCLEOTIDE SEQUENCE [LARGE SCALE GENOMIC DNA]</scope>
    <source>
        <strain evidence="5">ATCC MYA-4604 / CBS 118893</strain>
    </source>
</reference>
<dbReference type="InterPro" id="IPR027417">
    <property type="entry name" value="P-loop_NTPase"/>
</dbReference>
<dbReference type="SUPFAM" id="SSF52540">
    <property type="entry name" value="P-loop containing nucleoside triphosphate hydrolases"/>
    <property type="match status" value="1"/>
</dbReference>
<dbReference type="Proteomes" id="UP000002669">
    <property type="component" value="Unassembled WGS sequence"/>
</dbReference>
<sequence>MAHPTISAVFSGNGNAGLQFGNNSGTLNYNPTNNNTTINNTTNNNTNYNYPEPRPETSPKPSCKIPFNRDKEGFVDRVTIFDEIEEKVKAPGSWVALVGMGGVGKSQLAIEYAYRLRDQLQLPDTWVFWIYASNSARFRESLEEIAEHAKIPGRDDPEPGILKLVYRWLDDEKRKWVIILDNADDLDFLEDTSVKGGKPNKSLTKYIPKTENGSVFITSRSRETASALVDNKHIIKVNPMDEAHAIDLFQKKLPKPDDKLIAELAAELEFLPLAIVQAASYISHKEPRCSVQEYLDDFRKMRADEKLMLLGEKGRDHRRDRDAVNPISDTWKMSFNHIQRTRPSAADLLALMCFFDRQGIPEFALHPSDTEREIGLSPSDSTPGPAARDISFEDDVSTLRDFCFISVRTRHMFDMHRLVQLATQKWLRGNESFERWRKTFICRLFLKFPTSYEKEGWSRCQQLFPHVKSAVSHRPLCKKELGCWAILLCQAARYAGERGNKADAVTLSTTAIDISKEALGEKHPATLLCQTILMYMGSRTEGIEGLPSKEGGAGRSSSEPLTEEESGWLQMVAQKRLELGRDHPLTLSDMARLAAIYSYNGRPKKAVKLQRKVVKLATAARGLEDRKTLSHRNGLAWIYREQDRLVEAAEILVQVVETSKRVNGPENTDTLRYMFELAETYRRQGRLGQAEQVFIEVVDVSKRVNGLEKPDTIDAMGRLAGTYIRQGRLEQAERLCTEVVDLSKRVFEEGDERTQRYIGRLDVVQCLKETDPETRAKLISKLKTP</sequence>
<dbReference type="OrthoDB" id="4183392at2759"/>
<dbReference type="eggNOG" id="KOG1840">
    <property type="taxonomic scope" value="Eukaryota"/>
</dbReference>
<dbReference type="VEuPathDB" id="FungiDB:MGYG_00103"/>
<organism evidence="5">
    <name type="scientific">Arthroderma gypseum (strain ATCC MYA-4604 / CBS 118893)</name>
    <name type="common">Microsporum gypseum</name>
    <dbReference type="NCBI Taxonomy" id="535722"/>
    <lineage>
        <taxon>Eukaryota</taxon>
        <taxon>Fungi</taxon>
        <taxon>Dikarya</taxon>
        <taxon>Ascomycota</taxon>
        <taxon>Pezizomycotina</taxon>
        <taxon>Eurotiomycetes</taxon>
        <taxon>Eurotiomycetidae</taxon>
        <taxon>Onygenales</taxon>
        <taxon>Arthrodermataceae</taxon>
        <taxon>Nannizzia</taxon>
    </lineage>
</organism>
<feature type="compositionally biased region" description="Low complexity" evidence="1">
    <location>
        <begin position="27"/>
        <end position="50"/>
    </location>
</feature>
<dbReference type="OMA" id="HPETIHA"/>
<feature type="domain" description="NB-ARC" evidence="2">
    <location>
        <begin position="90"/>
        <end position="253"/>
    </location>
</feature>
<dbReference type="HOGENOM" id="CLU_000288_125_8_1"/>
<dbReference type="Pfam" id="PF00931">
    <property type="entry name" value="NB-ARC"/>
    <property type="match status" value="1"/>
</dbReference>
<dbReference type="Pfam" id="PF13424">
    <property type="entry name" value="TPR_12"/>
    <property type="match status" value="2"/>
</dbReference>
<accession>E5R2S5</accession>